<reference evidence="1 2" key="1">
    <citation type="submission" date="2020-08" db="EMBL/GenBank/DDBJ databases">
        <title>Genomic Encyclopedia of Type Strains, Phase IV (KMG-V): Genome sequencing to study the core and pangenomes of soil and plant-associated prokaryotes.</title>
        <authorList>
            <person name="Whitman W."/>
        </authorList>
    </citation>
    <scope>NUCLEOTIDE SEQUENCE [LARGE SCALE GENOMIC DNA]</scope>
    <source>
        <strain evidence="1 2">M8UP14</strain>
    </source>
</reference>
<name>A0A7W7ZIX2_9BACT</name>
<organism evidence="1 2">
    <name type="scientific">Granulicella aggregans</name>
    <dbReference type="NCBI Taxonomy" id="474949"/>
    <lineage>
        <taxon>Bacteria</taxon>
        <taxon>Pseudomonadati</taxon>
        <taxon>Acidobacteriota</taxon>
        <taxon>Terriglobia</taxon>
        <taxon>Terriglobales</taxon>
        <taxon>Acidobacteriaceae</taxon>
        <taxon>Granulicella</taxon>
    </lineage>
</organism>
<comment type="caution">
    <text evidence="1">The sequence shown here is derived from an EMBL/GenBank/DDBJ whole genome shotgun (WGS) entry which is preliminary data.</text>
</comment>
<dbReference type="EMBL" id="JACHIP010000018">
    <property type="protein sequence ID" value="MBB5060741.1"/>
    <property type="molecule type" value="Genomic_DNA"/>
</dbReference>
<proteinExistence type="predicted"/>
<dbReference type="Proteomes" id="UP000540989">
    <property type="component" value="Unassembled WGS sequence"/>
</dbReference>
<accession>A0A7W7ZIX2</accession>
<protein>
    <submittedName>
        <fullName evidence="1">Uncharacterized protein</fullName>
    </submittedName>
</protein>
<evidence type="ECO:0000313" key="1">
    <source>
        <dbReference type="EMBL" id="MBB5060741.1"/>
    </source>
</evidence>
<dbReference type="RefSeq" id="WP_184223217.1">
    <property type="nucleotide sequence ID" value="NZ_JACHIP010000018.1"/>
</dbReference>
<dbReference type="AlphaFoldDB" id="A0A7W7ZIX2"/>
<keyword evidence="2" id="KW-1185">Reference proteome</keyword>
<gene>
    <name evidence="1" type="ORF">HDF16_005477</name>
</gene>
<sequence length="92" mass="10562">MEYPLSITSLIETQRDGKDLRSRVTHVMAETDLGPFTDFGTPTFFFGKLVDVTEEQILYFRYAPGVEVLFRGGRYRFESISPTGTFKLVRTN</sequence>
<evidence type="ECO:0000313" key="2">
    <source>
        <dbReference type="Proteomes" id="UP000540989"/>
    </source>
</evidence>